<keyword evidence="3" id="KW-1185">Reference proteome</keyword>
<feature type="region of interest" description="Disordered" evidence="1">
    <location>
        <begin position="184"/>
        <end position="259"/>
    </location>
</feature>
<dbReference type="EMBL" id="MU003718">
    <property type="protein sequence ID" value="KAF2803350.1"/>
    <property type="molecule type" value="Genomic_DNA"/>
</dbReference>
<reference evidence="4" key="2">
    <citation type="submission" date="2020-04" db="EMBL/GenBank/DDBJ databases">
        <authorList>
            <consortium name="NCBI Genome Project"/>
        </authorList>
    </citation>
    <scope>NUCLEOTIDE SEQUENCE</scope>
    <source>
        <strain evidence="4">CBS 304.34</strain>
    </source>
</reference>
<dbReference type="Proteomes" id="UP000504636">
    <property type="component" value="Unplaced"/>
</dbReference>
<dbReference type="RefSeq" id="XP_033570314.1">
    <property type="nucleotide sequence ID" value="XM_033712974.1"/>
</dbReference>
<feature type="compositionally biased region" description="Low complexity" evidence="1">
    <location>
        <begin position="215"/>
        <end position="226"/>
    </location>
</feature>
<evidence type="ECO:0000313" key="2">
    <source>
        <dbReference type="EMBL" id="KAF2803350.1"/>
    </source>
</evidence>
<feature type="compositionally biased region" description="Polar residues" evidence="1">
    <location>
        <begin position="242"/>
        <end position="254"/>
    </location>
</feature>
<dbReference type="GeneID" id="54453867"/>
<evidence type="ECO:0000256" key="1">
    <source>
        <dbReference type="SAM" id="MobiDB-lite"/>
    </source>
</evidence>
<organism evidence="2">
    <name type="scientific">Mytilinidion resinicola</name>
    <dbReference type="NCBI Taxonomy" id="574789"/>
    <lineage>
        <taxon>Eukaryota</taxon>
        <taxon>Fungi</taxon>
        <taxon>Dikarya</taxon>
        <taxon>Ascomycota</taxon>
        <taxon>Pezizomycotina</taxon>
        <taxon>Dothideomycetes</taxon>
        <taxon>Pleosporomycetidae</taxon>
        <taxon>Mytilinidiales</taxon>
        <taxon>Mytilinidiaceae</taxon>
        <taxon>Mytilinidion</taxon>
    </lineage>
</organism>
<feature type="compositionally biased region" description="Low complexity" evidence="1">
    <location>
        <begin position="157"/>
        <end position="171"/>
    </location>
</feature>
<feature type="compositionally biased region" description="Polar residues" evidence="1">
    <location>
        <begin position="282"/>
        <end position="295"/>
    </location>
</feature>
<name>A0A6A6Y3X1_9PEZI</name>
<accession>A0A6A6Y3X1</accession>
<protein>
    <submittedName>
        <fullName evidence="2 4">Uncharacterized protein</fullName>
    </submittedName>
</protein>
<reference evidence="2 4" key="1">
    <citation type="journal article" date="2020" name="Stud. Mycol.">
        <title>101 Dothideomycetes genomes: a test case for predicting lifestyles and emergence of pathogens.</title>
        <authorList>
            <person name="Haridas S."/>
            <person name="Albert R."/>
            <person name="Binder M."/>
            <person name="Bloem J."/>
            <person name="Labutti K."/>
            <person name="Salamov A."/>
            <person name="Andreopoulos B."/>
            <person name="Baker S."/>
            <person name="Barry K."/>
            <person name="Bills G."/>
            <person name="Bluhm B."/>
            <person name="Cannon C."/>
            <person name="Castanera R."/>
            <person name="Culley D."/>
            <person name="Daum C."/>
            <person name="Ezra D."/>
            <person name="Gonzalez J."/>
            <person name="Henrissat B."/>
            <person name="Kuo A."/>
            <person name="Liang C."/>
            <person name="Lipzen A."/>
            <person name="Lutzoni F."/>
            <person name="Magnuson J."/>
            <person name="Mondo S."/>
            <person name="Nolan M."/>
            <person name="Ohm R."/>
            <person name="Pangilinan J."/>
            <person name="Park H.-J."/>
            <person name="Ramirez L."/>
            <person name="Alfaro M."/>
            <person name="Sun H."/>
            <person name="Tritt A."/>
            <person name="Yoshinaga Y."/>
            <person name="Zwiers L.-H."/>
            <person name="Turgeon B."/>
            <person name="Goodwin S."/>
            <person name="Spatafora J."/>
            <person name="Crous P."/>
            <person name="Grigoriev I."/>
        </authorList>
    </citation>
    <scope>NUCLEOTIDE SEQUENCE</scope>
    <source>
        <strain evidence="2 4">CBS 304.34</strain>
    </source>
</reference>
<feature type="region of interest" description="Disordered" evidence="1">
    <location>
        <begin position="282"/>
        <end position="311"/>
    </location>
</feature>
<evidence type="ECO:0000313" key="4">
    <source>
        <dbReference type="RefSeq" id="XP_033570314.1"/>
    </source>
</evidence>
<proteinExistence type="predicted"/>
<sequence length="381" mass="41464">MMDAALQSGRDRAFLFQDGLDDFCYDALDGWRKDPSLYEDLQPVPAVWSSFDVGGGVNVSADEKQRLEPIARAVGPATYSHLKSQATSPTITTTSPNTANIYQVVASHICDDSFASFGLQTCADVASPELCFQCISHSYTALGQQSQHTIHDRREISSQPPTQPSVSTRPSFEQHQLSYLHMYSTPSSPSIAMPPVSSPSDGDHKYAQPRSFNASIRSSRSNVFSSDQLTYMPENVPATERVPTSSTSRASFSTEKPPGLPNIFENAIFSARAASSTPSEVQSSSFSAATPSTVASPGAQPPAKAKRKRDDYNLDNKCSEVAFKDKSGAVAAYTQVFGTARNLRQAYSEGQRKEIARTRKLGACDRCKRFKMKVSGETRPP</sequence>
<evidence type="ECO:0000313" key="3">
    <source>
        <dbReference type="Proteomes" id="UP000504636"/>
    </source>
</evidence>
<reference evidence="4" key="3">
    <citation type="submission" date="2025-04" db="UniProtKB">
        <authorList>
            <consortium name="RefSeq"/>
        </authorList>
    </citation>
    <scope>IDENTIFICATION</scope>
    <source>
        <strain evidence="4">CBS 304.34</strain>
    </source>
</reference>
<feature type="region of interest" description="Disordered" evidence="1">
    <location>
        <begin position="146"/>
        <end position="171"/>
    </location>
</feature>
<gene>
    <name evidence="2 4" type="ORF">BDZ99DRAFT_171270</name>
</gene>
<dbReference type="AlphaFoldDB" id="A0A6A6Y3X1"/>